<dbReference type="GO" id="GO:0005675">
    <property type="term" value="C:transcription factor TFIIH holo complex"/>
    <property type="evidence" value="ECO:0007669"/>
    <property type="project" value="TreeGrafter"/>
</dbReference>
<evidence type="ECO:0008006" key="4">
    <source>
        <dbReference type="Google" id="ProtNLM"/>
    </source>
</evidence>
<sequence>MADNITSNGEGILTPPASSVTTSHHPSPLPQPRRHPLKPGGNKEGEVIGYLDRGLNDVQKRVDNRTKEWNQSSGRSSDLRGYSSFTGVEKDLEGLIDVVWVTGSPKLQFTYLLNITGLISDTLPLFPSAPHATFRLLEKLDAAFSSLLLGHDPETNEPLPGFDKGFAVSTTDKVRLKGVVERTRLIVARKIGRHTGEPGDEDTPVDTEDEDMTDADEGLVKFEGFDTNDEDEDEWEETHVGSVFEKTIAELGDVLGGPPIGIITEDWSDQKMCG</sequence>
<dbReference type="OrthoDB" id="5420410at2759"/>
<feature type="compositionally biased region" description="Polar residues" evidence="1">
    <location>
        <begin position="16"/>
        <end position="25"/>
    </location>
</feature>
<dbReference type="RefSeq" id="XP_033385862.1">
    <property type="nucleotide sequence ID" value="XM_033521276.1"/>
</dbReference>
<evidence type="ECO:0000256" key="1">
    <source>
        <dbReference type="SAM" id="MobiDB-lite"/>
    </source>
</evidence>
<dbReference type="Pfam" id="PF17110">
    <property type="entry name" value="TFB6"/>
    <property type="match status" value="1"/>
</dbReference>
<dbReference type="GeneID" id="54278673"/>
<dbReference type="PANTHER" id="PTHR37781">
    <property type="entry name" value="TFIIH COMPLEX SUBUNIT"/>
    <property type="match status" value="1"/>
</dbReference>
<dbReference type="PANTHER" id="PTHR37781:SF1">
    <property type="entry name" value="ADR380WP"/>
    <property type="match status" value="1"/>
</dbReference>
<protein>
    <recommendedName>
        <fullName evidence="4">Meiotic recombination protein DMC1</fullName>
    </recommendedName>
</protein>
<dbReference type="InterPro" id="IPR031349">
    <property type="entry name" value="Tfb6"/>
</dbReference>
<keyword evidence="3" id="KW-1185">Reference proteome</keyword>
<gene>
    <name evidence="2" type="ORF">BU24DRAFT_152057</name>
</gene>
<dbReference type="Proteomes" id="UP000799778">
    <property type="component" value="Unassembled WGS sequence"/>
</dbReference>
<reference evidence="2" key="1">
    <citation type="journal article" date="2020" name="Stud. Mycol.">
        <title>101 Dothideomycetes genomes: a test case for predicting lifestyles and emergence of pathogens.</title>
        <authorList>
            <person name="Haridas S."/>
            <person name="Albert R."/>
            <person name="Binder M."/>
            <person name="Bloem J."/>
            <person name="Labutti K."/>
            <person name="Salamov A."/>
            <person name="Andreopoulos B."/>
            <person name="Baker S."/>
            <person name="Barry K."/>
            <person name="Bills G."/>
            <person name="Bluhm B."/>
            <person name="Cannon C."/>
            <person name="Castanera R."/>
            <person name="Culley D."/>
            <person name="Daum C."/>
            <person name="Ezra D."/>
            <person name="Gonzalez J."/>
            <person name="Henrissat B."/>
            <person name="Kuo A."/>
            <person name="Liang C."/>
            <person name="Lipzen A."/>
            <person name="Lutzoni F."/>
            <person name="Magnuson J."/>
            <person name="Mondo S."/>
            <person name="Nolan M."/>
            <person name="Ohm R."/>
            <person name="Pangilinan J."/>
            <person name="Park H.-J."/>
            <person name="Ramirez L."/>
            <person name="Alfaro M."/>
            <person name="Sun H."/>
            <person name="Tritt A."/>
            <person name="Yoshinaga Y."/>
            <person name="Zwiers L.-H."/>
            <person name="Turgeon B."/>
            <person name="Goodwin S."/>
            <person name="Spatafora J."/>
            <person name="Crous P."/>
            <person name="Grigoriev I."/>
        </authorList>
    </citation>
    <scope>NUCLEOTIDE SEQUENCE</scope>
    <source>
        <strain evidence="2">CBS 175.79</strain>
    </source>
</reference>
<evidence type="ECO:0000313" key="3">
    <source>
        <dbReference type="Proteomes" id="UP000799778"/>
    </source>
</evidence>
<organism evidence="2 3">
    <name type="scientific">Aaosphaeria arxii CBS 175.79</name>
    <dbReference type="NCBI Taxonomy" id="1450172"/>
    <lineage>
        <taxon>Eukaryota</taxon>
        <taxon>Fungi</taxon>
        <taxon>Dikarya</taxon>
        <taxon>Ascomycota</taxon>
        <taxon>Pezizomycotina</taxon>
        <taxon>Dothideomycetes</taxon>
        <taxon>Pleosporomycetidae</taxon>
        <taxon>Pleosporales</taxon>
        <taxon>Pleosporales incertae sedis</taxon>
        <taxon>Aaosphaeria</taxon>
    </lineage>
</organism>
<name>A0A6A5XX89_9PLEO</name>
<accession>A0A6A5XX89</accession>
<proteinExistence type="predicted"/>
<evidence type="ECO:0000313" key="2">
    <source>
        <dbReference type="EMBL" id="KAF2017523.1"/>
    </source>
</evidence>
<dbReference type="EMBL" id="ML978068">
    <property type="protein sequence ID" value="KAF2017523.1"/>
    <property type="molecule type" value="Genomic_DNA"/>
</dbReference>
<feature type="region of interest" description="Disordered" evidence="1">
    <location>
        <begin position="1"/>
        <end position="46"/>
    </location>
</feature>
<dbReference type="AlphaFoldDB" id="A0A6A5XX89"/>